<accession>A0ABQ9HXI1</accession>
<organism evidence="2 3">
    <name type="scientific">Dryococelus australis</name>
    <dbReference type="NCBI Taxonomy" id="614101"/>
    <lineage>
        <taxon>Eukaryota</taxon>
        <taxon>Metazoa</taxon>
        <taxon>Ecdysozoa</taxon>
        <taxon>Arthropoda</taxon>
        <taxon>Hexapoda</taxon>
        <taxon>Insecta</taxon>
        <taxon>Pterygota</taxon>
        <taxon>Neoptera</taxon>
        <taxon>Polyneoptera</taxon>
        <taxon>Phasmatodea</taxon>
        <taxon>Verophasmatodea</taxon>
        <taxon>Anareolatae</taxon>
        <taxon>Phasmatidae</taxon>
        <taxon>Eurycanthinae</taxon>
        <taxon>Dryococelus</taxon>
    </lineage>
</organism>
<gene>
    <name evidence="2" type="ORF">PR048_008281</name>
</gene>
<dbReference type="Proteomes" id="UP001159363">
    <property type="component" value="Chromosome 3"/>
</dbReference>
<proteinExistence type="predicted"/>
<feature type="transmembrane region" description="Helical" evidence="1">
    <location>
        <begin position="125"/>
        <end position="147"/>
    </location>
</feature>
<protein>
    <submittedName>
        <fullName evidence="2">Uncharacterized protein</fullName>
    </submittedName>
</protein>
<keyword evidence="1" id="KW-0472">Membrane</keyword>
<comment type="caution">
    <text evidence="2">The sequence shown here is derived from an EMBL/GenBank/DDBJ whole genome shotgun (WGS) entry which is preliminary data.</text>
</comment>
<keyword evidence="3" id="KW-1185">Reference proteome</keyword>
<dbReference type="EMBL" id="JARBHB010000003">
    <property type="protein sequence ID" value="KAJ8888789.1"/>
    <property type="molecule type" value="Genomic_DNA"/>
</dbReference>
<sequence length="461" mass="52205">MLRADEKHTAVDTSVSLVHVAQMAWCGERLRTRYCGALYPRGIGHLESSSRFGRGDSCRLNVRAMSLRLLQSAVHWPGYILRVMTLNGSGEFLKYNHLQELFGWRLKWTTTPLDDHTSVQWRNKLAMLSFYFILWSSSIPSTLLAYYRTIFFSRLWLYYCNCETLTCQNAATTPGYKLYFPLKICFAMTISEVQGRSLKVAGFYVACYRVGSPSNLIILAPEEGSTSSVVCKDLSSVEEITRLSIRRFDVAISAGKIKPTVPPAAKTEYRSCALRGSDVGRACDGVLRERSSVLKVKNNISSSSSSHLSPSAAGNADARTSRSIVDAVGRRQQAALFSLATAHRNATDHSIVQRRKHRTLIPPCAYERWRVYWVHVVLSFKSLCLEREKKNSCVLMKQPVIQLKVHSYNPLCPDQGDVQARRPDCTTHPPLRELLVHYKFWLIGDVRKHVVHIPDRVYLDP</sequence>
<name>A0ABQ9HXI1_9NEOP</name>
<reference evidence="2 3" key="1">
    <citation type="submission" date="2023-02" db="EMBL/GenBank/DDBJ databases">
        <title>LHISI_Scaffold_Assembly.</title>
        <authorList>
            <person name="Stuart O.P."/>
            <person name="Cleave R."/>
            <person name="Magrath M.J.L."/>
            <person name="Mikheyev A.S."/>
        </authorList>
    </citation>
    <scope>NUCLEOTIDE SEQUENCE [LARGE SCALE GENOMIC DNA]</scope>
    <source>
        <strain evidence="2">Daus_M_001</strain>
        <tissue evidence="2">Leg muscle</tissue>
    </source>
</reference>
<keyword evidence="1" id="KW-1133">Transmembrane helix</keyword>
<evidence type="ECO:0000256" key="1">
    <source>
        <dbReference type="SAM" id="Phobius"/>
    </source>
</evidence>
<evidence type="ECO:0000313" key="3">
    <source>
        <dbReference type="Proteomes" id="UP001159363"/>
    </source>
</evidence>
<evidence type="ECO:0000313" key="2">
    <source>
        <dbReference type="EMBL" id="KAJ8888789.1"/>
    </source>
</evidence>
<keyword evidence="1" id="KW-0812">Transmembrane</keyword>